<feature type="chain" id="PRO_5013121336" evidence="6">
    <location>
        <begin position="41"/>
        <end position="167"/>
    </location>
</feature>
<dbReference type="SUPFAM" id="SSF158911">
    <property type="entry name" value="NEAT domain-like"/>
    <property type="match status" value="1"/>
</dbReference>
<dbReference type="InterPro" id="IPR050436">
    <property type="entry name" value="IsdA"/>
</dbReference>
<evidence type="ECO:0000256" key="3">
    <source>
        <dbReference type="ARBA" id="ARBA00022525"/>
    </source>
</evidence>
<dbReference type="InterPro" id="IPR006635">
    <property type="entry name" value="NEAT_dom"/>
</dbReference>
<name>A0A222WIL5_9BACL</name>
<evidence type="ECO:0000259" key="7">
    <source>
        <dbReference type="PROSITE" id="PS50978"/>
    </source>
</evidence>
<dbReference type="PANTHER" id="PTHR37824">
    <property type="entry name" value="IRON-REGULATED SURFACE DETERMINANT PROTEIN C"/>
    <property type="match status" value="1"/>
</dbReference>
<dbReference type="STRING" id="172713.GCA_001705305_05619"/>
<organism evidence="8 9">
    <name type="scientific">Paenibacillus kribbensis</name>
    <dbReference type="NCBI Taxonomy" id="172713"/>
    <lineage>
        <taxon>Bacteria</taxon>
        <taxon>Bacillati</taxon>
        <taxon>Bacillota</taxon>
        <taxon>Bacilli</taxon>
        <taxon>Bacillales</taxon>
        <taxon>Paenibacillaceae</taxon>
        <taxon>Paenibacillus</taxon>
    </lineage>
</organism>
<keyword evidence="2" id="KW-0134">Cell wall</keyword>
<evidence type="ECO:0000313" key="8">
    <source>
        <dbReference type="EMBL" id="ASR45946.1"/>
    </source>
</evidence>
<dbReference type="OrthoDB" id="2413751at2"/>
<keyword evidence="4 6" id="KW-0732">Signal</keyword>
<evidence type="ECO:0000256" key="6">
    <source>
        <dbReference type="SAM" id="SignalP"/>
    </source>
</evidence>
<dbReference type="KEGG" id="pkb:B4V02_04135"/>
<dbReference type="Gene3D" id="2.60.40.1850">
    <property type="match status" value="1"/>
</dbReference>
<protein>
    <submittedName>
        <fullName evidence="8">Cell surface protein</fullName>
    </submittedName>
</protein>
<feature type="signal peptide" evidence="6">
    <location>
        <begin position="1"/>
        <end position="40"/>
    </location>
</feature>
<dbReference type="SMART" id="SM00725">
    <property type="entry name" value="NEAT"/>
    <property type="match status" value="1"/>
</dbReference>
<dbReference type="Pfam" id="PF05031">
    <property type="entry name" value="NEAT"/>
    <property type="match status" value="1"/>
</dbReference>
<keyword evidence="3" id="KW-0964">Secreted</keyword>
<evidence type="ECO:0000256" key="1">
    <source>
        <dbReference type="ARBA" id="ARBA00004168"/>
    </source>
</evidence>
<proteinExistence type="predicted"/>
<evidence type="ECO:0000256" key="4">
    <source>
        <dbReference type="ARBA" id="ARBA00022729"/>
    </source>
</evidence>
<comment type="subcellular location">
    <subcellularLocation>
        <location evidence="1">Secreted</location>
        <location evidence="1">Cell wall</location>
        <topology evidence="1">Peptidoglycan-anchor</topology>
    </subcellularLocation>
</comment>
<evidence type="ECO:0000313" key="9">
    <source>
        <dbReference type="Proteomes" id="UP000214666"/>
    </source>
</evidence>
<keyword evidence="5" id="KW-0572">Peptidoglycan-anchor</keyword>
<dbReference type="PANTHER" id="PTHR37824:SF1">
    <property type="entry name" value="IRON-REGULATED SURFACE DETERMINANT PROTEIN C"/>
    <property type="match status" value="1"/>
</dbReference>
<dbReference type="InterPro" id="IPR037250">
    <property type="entry name" value="NEAT_dom_sf"/>
</dbReference>
<evidence type="ECO:0000256" key="5">
    <source>
        <dbReference type="ARBA" id="ARBA00023088"/>
    </source>
</evidence>
<dbReference type="Proteomes" id="UP000214666">
    <property type="component" value="Chromosome"/>
</dbReference>
<sequence>MNMIMNRMEKLSLKKVMLIVLMAALVFVVLAPFSANQANAALANGKYTIDYTVYKDGTNETSYMDSNGYVAKPATLIVTNGQYKARVTITKSAWVTEFKTQQNGQYVNATVISTSGDTRVVEFPVSDLSQKLNVKLHVSVPAEYTGGVPYDHDYVVQFGFKESTVKK</sequence>
<dbReference type="PROSITE" id="PS50978">
    <property type="entry name" value="NEAT"/>
    <property type="match status" value="1"/>
</dbReference>
<keyword evidence="9" id="KW-1185">Reference proteome</keyword>
<dbReference type="EMBL" id="CP020028">
    <property type="protein sequence ID" value="ASR45946.1"/>
    <property type="molecule type" value="Genomic_DNA"/>
</dbReference>
<dbReference type="AlphaFoldDB" id="A0A222WIL5"/>
<gene>
    <name evidence="8" type="ORF">B4V02_04135</name>
</gene>
<dbReference type="CDD" id="cd06920">
    <property type="entry name" value="NEAT"/>
    <property type="match status" value="1"/>
</dbReference>
<reference evidence="8 9" key="1">
    <citation type="submission" date="2017-03" db="EMBL/GenBank/DDBJ databases">
        <title>Complete genome sequence of Paenibacillus Kribbensis producing bioflocculants.</title>
        <authorList>
            <person name="Lee H.-G."/>
            <person name="Oh H.-M."/>
        </authorList>
    </citation>
    <scope>NUCLEOTIDE SEQUENCE [LARGE SCALE GENOMIC DNA]</scope>
    <source>
        <strain evidence="8 9">AM49</strain>
    </source>
</reference>
<feature type="domain" description="NEAT" evidence="7">
    <location>
        <begin position="42"/>
        <end position="167"/>
    </location>
</feature>
<accession>A0A222WIL5</accession>
<evidence type="ECO:0000256" key="2">
    <source>
        <dbReference type="ARBA" id="ARBA00022512"/>
    </source>
</evidence>
<dbReference type="RefSeq" id="WP_094153851.1">
    <property type="nucleotide sequence ID" value="NZ_CP020028.1"/>
</dbReference>